<evidence type="ECO:0000313" key="2">
    <source>
        <dbReference type="Proteomes" id="UP000052230"/>
    </source>
</evidence>
<dbReference type="EMBL" id="CCXZ01000159">
    <property type="protein sequence ID" value="CEG17542.1"/>
    <property type="molecule type" value="Genomic_DNA"/>
</dbReference>
<gene>
    <name evidence="1" type="ORF">XAC3562_630004</name>
</gene>
<evidence type="ECO:0000313" key="1">
    <source>
        <dbReference type="EMBL" id="CEG17542.1"/>
    </source>
</evidence>
<sequence length="46" mass="5172">MLGFAYFPKVAKGSAAYLITANSYVKACSKYYSLTLLFPRMSTLQR</sequence>
<organism evidence="1 2">
    <name type="scientific">Xanthomonas citri pv. citri</name>
    <dbReference type="NCBI Taxonomy" id="611301"/>
    <lineage>
        <taxon>Bacteria</taxon>
        <taxon>Pseudomonadati</taxon>
        <taxon>Pseudomonadota</taxon>
        <taxon>Gammaproteobacteria</taxon>
        <taxon>Lysobacterales</taxon>
        <taxon>Lysobacteraceae</taxon>
        <taxon>Xanthomonas</taxon>
    </lineage>
</organism>
<protein>
    <submittedName>
        <fullName evidence="1">Uncharacterized protein</fullName>
    </submittedName>
</protein>
<reference evidence="1 2" key="1">
    <citation type="submission" date="2014-09" db="EMBL/GenBank/DDBJ databases">
        <authorList>
            <person name="Regsiter A."/>
        </authorList>
    </citation>
    <scope>NUCLEOTIDE SEQUENCE [LARGE SCALE GENOMIC DNA]</scope>
</reference>
<keyword evidence="2" id="KW-1185">Reference proteome</keyword>
<proteinExistence type="predicted"/>
<accession>A0A0U5FMS5</accession>
<comment type="caution">
    <text evidence="1">The sequence shown here is derived from an EMBL/GenBank/DDBJ whole genome shotgun (WGS) entry which is preliminary data.</text>
</comment>
<dbReference type="Proteomes" id="UP000052230">
    <property type="component" value="Unassembled WGS sequence"/>
</dbReference>
<name>A0A0U5FMS5_XANCI</name>
<dbReference type="AlphaFoldDB" id="A0A0U5FMS5"/>